<accession>X1JBD9</accession>
<evidence type="ECO:0000256" key="2">
    <source>
        <dbReference type="ARBA" id="ARBA00012652"/>
    </source>
</evidence>
<name>X1JBD9_9ZZZZ</name>
<gene>
    <name evidence="4" type="ORF">S03H2_70169</name>
</gene>
<proteinExistence type="predicted"/>
<dbReference type="PANTHER" id="PTHR33307:SF6">
    <property type="entry name" value="ALPHA-RHAMNOSIDASE (EUROFUNG)-RELATED"/>
    <property type="match status" value="1"/>
</dbReference>
<reference evidence="4" key="1">
    <citation type="journal article" date="2014" name="Front. Microbiol.">
        <title>High frequency of phylogenetically diverse reductive dehalogenase-homologous genes in deep subseafloor sedimentary metagenomes.</title>
        <authorList>
            <person name="Kawai M."/>
            <person name="Futagami T."/>
            <person name="Toyoda A."/>
            <person name="Takaki Y."/>
            <person name="Nishi S."/>
            <person name="Hori S."/>
            <person name="Arai W."/>
            <person name="Tsubouchi T."/>
            <person name="Morono Y."/>
            <person name="Uchiyama I."/>
            <person name="Ito T."/>
            <person name="Fujiyama A."/>
            <person name="Inagaki F."/>
            <person name="Takami H."/>
        </authorList>
    </citation>
    <scope>NUCLEOTIDE SEQUENCE</scope>
    <source>
        <strain evidence="4">Expedition CK06-06</strain>
    </source>
</reference>
<dbReference type="AlphaFoldDB" id="X1JBD9"/>
<dbReference type="InterPro" id="IPR035396">
    <property type="entry name" value="Bac_rhamnosid6H"/>
</dbReference>
<dbReference type="GO" id="GO:0030596">
    <property type="term" value="F:alpha-L-rhamnosidase activity"/>
    <property type="evidence" value="ECO:0007669"/>
    <property type="project" value="UniProtKB-EC"/>
</dbReference>
<comment type="caution">
    <text evidence="4">The sequence shown here is derived from an EMBL/GenBank/DDBJ whole genome shotgun (WGS) entry which is preliminary data.</text>
</comment>
<dbReference type="InterPro" id="IPR012341">
    <property type="entry name" value="6hp_glycosidase-like_sf"/>
</dbReference>
<dbReference type="InterPro" id="IPR016007">
    <property type="entry name" value="Alpha_rhamnosid"/>
</dbReference>
<dbReference type="Pfam" id="PF17389">
    <property type="entry name" value="Bac_rhamnosid6H"/>
    <property type="match status" value="1"/>
</dbReference>
<organism evidence="4">
    <name type="scientific">marine sediment metagenome</name>
    <dbReference type="NCBI Taxonomy" id="412755"/>
    <lineage>
        <taxon>unclassified sequences</taxon>
        <taxon>metagenomes</taxon>
        <taxon>ecological metagenomes</taxon>
    </lineage>
</organism>
<protein>
    <recommendedName>
        <fullName evidence="2">alpha-L-rhamnosidase</fullName>
        <ecNumber evidence="2">3.2.1.40</ecNumber>
    </recommendedName>
</protein>
<dbReference type="GO" id="GO:0005975">
    <property type="term" value="P:carbohydrate metabolic process"/>
    <property type="evidence" value="ECO:0007669"/>
    <property type="project" value="InterPro"/>
</dbReference>
<dbReference type="PANTHER" id="PTHR33307">
    <property type="entry name" value="ALPHA-RHAMNOSIDASE (EUROFUNG)"/>
    <property type="match status" value="1"/>
</dbReference>
<feature type="domain" description="Alpha-L-rhamnosidase six-hairpin glycosidase" evidence="3">
    <location>
        <begin position="1"/>
        <end position="95"/>
    </location>
</feature>
<dbReference type="InterPro" id="IPR008928">
    <property type="entry name" value="6-hairpin_glycosidase_sf"/>
</dbReference>
<comment type="catalytic activity">
    <reaction evidence="1">
        <text>Hydrolysis of terminal non-reducing alpha-L-rhamnose residues in alpha-L-rhamnosides.</text>
        <dbReference type="EC" id="3.2.1.40"/>
    </reaction>
</comment>
<evidence type="ECO:0000256" key="1">
    <source>
        <dbReference type="ARBA" id="ARBA00001445"/>
    </source>
</evidence>
<dbReference type="EMBL" id="BARU01046549">
    <property type="protein sequence ID" value="GAH91302.1"/>
    <property type="molecule type" value="Genomic_DNA"/>
</dbReference>
<dbReference type="Gene3D" id="1.50.10.10">
    <property type="match status" value="1"/>
</dbReference>
<evidence type="ECO:0000259" key="3">
    <source>
        <dbReference type="Pfam" id="PF17389"/>
    </source>
</evidence>
<sequence>MSIPTDCPQRNERMGWMGDAQLVAEEAIYNFDMAGFYTKWLDDIRDSQAEDGSVPDVVPPYWSFYPADPAWGTACVIIPWYLYQYYGDKRILEKC</sequence>
<dbReference type="SUPFAM" id="SSF48208">
    <property type="entry name" value="Six-hairpin glycosidases"/>
    <property type="match status" value="1"/>
</dbReference>
<dbReference type="EC" id="3.2.1.40" evidence="2"/>
<evidence type="ECO:0000313" key="4">
    <source>
        <dbReference type="EMBL" id="GAH91302.1"/>
    </source>
</evidence>